<evidence type="ECO:0000256" key="1">
    <source>
        <dbReference type="SAM" id="MobiDB-lite"/>
    </source>
</evidence>
<proteinExistence type="predicted"/>
<comment type="caution">
    <text evidence="2">The sequence shown here is derived from an EMBL/GenBank/DDBJ whole genome shotgun (WGS) entry which is preliminary data.</text>
</comment>
<gene>
    <name evidence="2" type="ORF">DB43_AA00830</name>
</gene>
<evidence type="ECO:0000313" key="3">
    <source>
        <dbReference type="Proteomes" id="UP000031307"/>
    </source>
</evidence>
<name>A0A0C1E9A8_9BACT</name>
<dbReference type="PATRIC" id="fig|83552.4.peg.2308"/>
<feature type="region of interest" description="Disordered" evidence="1">
    <location>
        <begin position="1"/>
        <end position="32"/>
    </location>
</feature>
<organism evidence="2 3">
    <name type="scientific">Parachlamydia acanthamoebae</name>
    <dbReference type="NCBI Taxonomy" id="83552"/>
    <lineage>
        <taxon>Bacteria</taxon>
        <taxon>Pseudomonadati</taxon>
        <taxon>Chlamydiota</taxon>
        <taxon>Chlamydiia</taxon>
        <taxon>Parachlamydiales</taxon>
        <taxon>Parachlamydiaceae</taxon>
        <taxon>Parachlamydia</taxon>
    </lineage>
</organism>
<dbReference type="OMA" id="WIVESNI"/>
<dbReference type="EMBL" id="JSAM01000111">
    <property type="protein sequence ID" value="KIA76658.1"/>
    <property type="molecule type" value="Genomic_DNA"/>
</dbReference>
<protein>
    <submittedName>
        <fullName evidence="2">Uncharacterized protein</fullName>
    </submittedName>
</protein>
<sequence>MPISSINHLNRGEHRKAWDPKPSHERPGRQEAHHCISIRDRIRSIILEMRGKTWGTREFLPVSNELFTLLTNPLLLAGLYEEDIQHHVEARVAAIWGQFNVAYDEGGEFAVNEKIRQFFVSPSLKIVSEDGDAAEVKYQAAHSSTLPVLKVRRREDGAPYFEVLKGSHLDNLNNSTMGLPDFVNQVDTLIDGTNTKGLRSDAIALVNAVAQRIISPVEAMQNYLDCFAGQLVSRPKVSRSMTPEKAKVVRIYQEKVQQMRALANVPFDIQAKHPFFDDLLSVNLQKDHPQDIPFIRSILFELKPEIIHEAWIVESNIQEKIEEISHGHEDANFVRHCLIYLANEKDEFLKRSLEKLFCVSLSAMADSEAWINAIENELEANEELYENILGKIQKEIEYFKLEEEQYRLRLIDRLRGELCRMSLDQLMDEVGLAIERRIEQEKSCWQPNDEVIRSLERLFVYFSMKDPLALEVIADALEVSSDHFKNSFFASDE</sequence>
<accession>A0A0C1E9A8</accession>
<dbReference type="AlphaFoldDB" id="A0A0C1E9A8"/>
<feature type="compositionally biased region" description="Basic and acidic residues" evidence="1">
    <location>
        <begin position="10"/>
        <end position="32"/>
    </location>
</feature>
<dbReference type="RefSeq" id="WP_013924057.1">
    <property type="nucleotide sequence ID" value="NZ_BAWW01000066.1"/>
</dbReference>
<dbReference type="Proteomes" id="UP000031307">
    <property type="component" value="Unassembled WGS sequence"/>
</dbReference>
<reference evidence="2 3" key="1">
    <citation type="journal article" date="2014" name="Mol. Biol. Evol.">
        <title>Massive expansion of Ubiquitination-related gene families within the Chlamydiae.</title>
        <authorList>
            <person name="Domman D."/>
            <person name="Collingro A."/>
            <person name="Lagkouvardos I."/>
            <person name="Gehre L."/>
            <person name="Weinmaier T."/>
            <person name="Rattei T."/>
            <person name="Subtil A."/>
            <person name="Horn M."/>
        </authorList>
    </citation>
    <scope>NUCLEOTIDE SEQUENCE [LARGE SCALE GENOMIC DNA]</scope>
    <source>
        <strain evidence="2 3">OEW1</strain>
    </source>
</reference>
<evidence type="ECO:0000313" key="2">
    <source>
        <dbReference type="EMBL" id="KIA76658.1"/>
    </source>
</evidence>